<proteinExistence type="predicted"/>
<feature type="transmembrane region" description="Helical" evidence="5">
    <location>
        <begin position="261"/>
        <end position="277"/>
    </location>
</feature>
<feature type="transmembrane region" description="Helical" evidence="5">
    <location>
        <begin position="49"/>
        <end position="70"/>
    </location>
</feature>
<name>A0A849BSL4_9ACTN</name>
<dbReference type="GO" id="GO:0005886">
    <property type="term" value="C:plasma membrane"/>
    <property type="evidence" value="ECO:0007669"/>
    <property type="project" value="UniProtKB-SubCell"/>
</dbReference>
<dbReference type="InterPro" id="IPR011701">
    <property type="entry name" value="MFS"/>
</dbReference>
<evidence type="ECO:0000256" key="1">
    <source>
        <dbReference type="ARBA" id="ARBA00004651"/>
    </source>
</evidence>
<feature type="transmembrane region" description="Helical" evidence="5">
    <location>
        <begin position="289"/>
        <end position="312"/>
    </location>
</feature>
<dbReference type="PROSITE" id="PS50850">
    <property type="entry name" value="MFS"/>
    <property type="match status" value="1"/>
</dbReference>
<dbReference type="Proteomes" id="UP000555552">
    <property type="component" value="Unassembled WGS sequence"/>
</dbReference>
<keyword evidence="4 5" id="KW-0472">Membrane</keyword>
<reference evidence="7 8" key="1">
    <citation type="submission" date="2020-05" db="EMBL/GenBank/DDBJ databases">
        <title>MicrobeNet Type strains.</title>
        <authorList>
            <person name="Nicholson A.C."/>
        </authorList>
    </citation>
    <scope>NUCLEOTIDE SEQUENCE [LARGE SCALE GENOMIC DNA]</scope>
    <source>
        <strain evidence="7 8">JCM 14547</strain>
    </source>
</reference>
<gene>
    <name evidence="7" type="ORF">HLB09_12055</name>
</gene>
<keyword evidence="3 5" id="KW-1133">Transmembrane helix</keyword>
<feature type="transmembrane region" description="Helical" evidence="5">
    <location>
        <begin position="191"/>
        <end position="211"/>
    </location>
</feature>
<feature type="domain" description="Major facilitator superfamily (MFS) profile" evidence="6">
    <location>
        <begin position="1"/>
        <end position="316"/>
    </location>
</feature>
<evidence type="ECO:0000256" key="3">
    <source>
        <dbReference type="ARBA" id="ARBA00022989"/>
    </source>
</evidence>
<comment type="subcellular location">
    <subcellularLocation>
        <location evidence="1">Cell membrane</location>
        <topology evidence="1">Multi-pass membrane protein</topology>
    </subcellularLocation>
</comment>
<dbReference type="InterPro" id="IPR036259">
    <property type="entry name" value="MFS_trans_sf"/>
</dbReference>
<feature type="non-terminal residue" evidence="7">
    <location>
        <position position="1"/>
    </location>
</feature>
<evidence type="ECO:0000259" key="6">
    <source>
        <dbReference type="PROSITE" id="PS50850"/>
    </source>
</evidence>
<keyword evidence="2 5" id="KW-0812">Transmembrane</keyword>
<feature type="transmembrane region" description="Helical" evidence="5">
    <location>
        <begin position="155"/>
        <end position="179"/>
    </location>
</feature>
<dbReference type="PROSITE" id="PS00457">
    <property type="entry name" value="NA_SOLUT_SYMP_2"/>
    <property type="match status" value="1"/>
</dbReference>
<dbReference type="EMBL" id="JABEMA010000199">
    <property type="protein sequence ID" value="NNH23812.1"/>
    <property type="molecule type" value="Genomic_DNA"/>
</dbReference>
<protein>
    <submittedName>
        <fullName evidence="7">MFS transporter</fullName>
    </submittedName>
</protein>
<evidence type="ECO:0000256" key="2">
    <source>
        <dbReference type="ARBA" id="ARBA00022692"/>
    </source>
</evidence>
<feature type="transmembrane region" description="Helical" evidence="5">
    <location>
        <begin position="76"/>
        <end position="94"/>
    </location>
</feature>
<dbReference type="Pfam" id="PF07690">
    <property type="entry name" value="MFS_1"/>
    <property type="match status" value="1"/>
</dbReference>
<sequence length="324" mass="30968">GAAGDAPGSLLAVGLGRLAQGVGVGALVVGAGAALVRGVPAALQVRVQAALVLVTGVGALLGALVGGLLADVPGGWRAVPLLAPVLAVVALVLLRSVRALPRGEAPPPAAAGPSSWAVLRHRVVLLGAVVGVVVGAVTVLVLVDAVLFLDLERPLLRGLLVAAGVVAGVVGVVGATTAIARVGRQPRLAQVGTAGALVAAAGTYLVGWLLLDGPPLALLPLVLVGAGLGAAVQATGLVVSILCPEGAEREAAAALGAGRRAGALVGALVVLLAPLAGDLEGTGAAPAGVLSGVVAVVGVLALLAVVPVLAVLPRRGAVRHLPGA</sequence>
<evidence type="ECO:0000313" key="8">
    <source>
        <dbReference type="Proteomes" id="UP000555552"/>
    </source>
</evidence>
<feature type="transmembrane region" description="Helical" evidence="5">
    <location>
        <begin position="18"/>
        <end position="37"/>
    </location>
</feature>
<accession>A0A849BSL4</accession>
<dbReference type="RefSeq" id="WP_171203606.1">
    <property type="nucleotide sequence ID" value="NZ_JABEMA010000199.1"/>
</dbReference>
<keyword evidence="8" id="KW-1185">Reference proteome</keyword>
<organism evidence="7 8">
    <name type="scientific">Pseudokineococcus marinus</name>
    <dbReference type="NCBI Taxonomy" id="351215"/>
    <lineage>
        <taxon>Bacteria</taxon>
        <taxon>Bacillati</taxon>
        <taxon>Actinomycetota</taxon>
        <taxon>Actinomycetes</taxon>
        <taxon>Kineosporiales</taxon>
        <taxon>Kineosporiaceae</taxon>
        <taxon>Pseudokineococcus</taxon>
    </lineage>
</organism>
<dbReference type="SUPFAM" id="SSF103473">
    <property type="entry name" value="MFS general substrate transporter"/>
    <property type="match status" value="1"/>
</dbReference>
<evidence type="ECO:0000256" key="4">
    <source>
        <dbReference type="ARBA" id="ARBA00023136"/>
    </source>
</evidence>
<evidence type="ECO:0000256" key="5">
    <source>
        <dbReference type="SAM" id="Phobius"/>
    </source>
</evidence>
<evidence type="ECO:0000313" key="7">
    <source>
        <dbReference type="EMBL" id="NNH23812.1"/>
    </source>
</evidence>
<dbReference type="Gene3D" id="1.20.1250.20">
    <property type="entry name" value="MFS general substrate transporter like domains"/>
    <property type="match status" value="1"/>
</dbReference>
<feature type="transmembrane region" description="Helical" evidence="5">
    <location>
        <begin position="217"/>
        <end position="241"/>
    </location>
</feature>
<feature type="transmembrane region" description="Helical" evidence="5">
    <location>
        <begin position="123"/>
        <end position="149"/>
    </location>
</feature>
<comment type="caution">
    <text evidence="7">The sequence shown here is derived from an EMBL/GenBank/DDBJ whole genome shotgun (WGS) entry which is preliminary data.</text>
</comment>
<dbReference type="InterPro" id="IPR020846">
    <property type="entry name" value="MFS_dom"/>
</dbReference>
<dbReference type="InterPro" id="IPR018212">
    <property type="entry name" value="Na/solute_symporter_CS"/>
</dbReference>
<dbReference type="AlphaFoldDB" id="A0A849BSL4"/>
<dbReference type="GO" id="GO:0022857">
    <property type="term" value="F:transmembrane transporter activity"/>
    <property type="evidence" value="ECO:0007669"/>
    <property type="project" value="InterPro"/>
</dbReference>